<proteinExistence type="predicted"/>
<comment type="caution">
    <text evidence="2">The sequence shown here is derived from an EMBL/GenBank/DDBJ whole genome shotgun (WGS) entry which is preliminary data.</text>
</comment>
<feature type="signal peptide" evidence="1">
    <location>
        <begin position="1"/>
        <end position="19"/>
    </location>
</feature>
<gene>
    <name evidence="2" type="ORF">ERUC_LOCUS13326</name>
</gene>
<dbReference type="PANTHER" id="PTHR33107:SF64">
    <property type="entry name" value="(RAPE) HYPOTHETICAL PROTEIN"/>
    <property type="match status" value="1"/>
</dbReference>
<evidence type="ECO:0000313" key="2">
    <source>
        <dbReference type="EMBL" id="CAH8334658.1"/>
    </source>
</evidence>
<keyword evidence="3" id="KW-1185">Reference proteome</keyword>
<dbReference type="SMART" id="SM00452">
    <property type="entry name" value="STI"/>
    <property type="match status" value="1"/>
</dbReference>
<evidence type="ECO:0000313" key="3">
    <source>
        <dbReference type="Proteomes" id="UP001642260"/>
    </source>
</evidence>
<dbReference type="Proteomes" id="UP001642260">
    <property type="component" value="Unassembled WGS sequence"/>
</dbReference>
<evidence type="ECO:0000256" key="1">
    <source>
        <dbReference type="SAM" id="SignalP"/>
    </source>
</evidence>
<keyword evidence="1" id="KW-0732">Signal</keyword>
<dbReference type="InterPro" id="IPR011065">
    <property type="entry name" value="Kunitz_inhibitor_STI-like_sf"/>
</dbReference>
<reference evidence="2 3" key="1">
    <citation type="submission" date="2022-03" db="EMBL/GenBank/DDBJ databases">
        <authorList>
            <person name="Macdonald S."/>
            <person name="Ahmed S."/>
            <person name="Newling K."/>
        </authorList>
    </citation>
    <scope>NUCLEOTIDE SEQUENCE [LARGE SCALE GENOMIC DNA]</scope>
</reference>
<protein>
    <submittedName>
        <fullName evidence="2">Uncharacterized protein</fullName>
    </submittedName>
</protein>
<dbReference type="SUPFAM" id="SSF50386">
    <property type="entry name" value="STI-like"/>
    <property type="match status" value="1"/>
</dbReference>
<dbReference type="PANTHER" id="PTHR33107">
    <property type="entry name" value="KUNITZ TRYPSIN INHIBITOR 2"/>
    <property type="match status" value="1"/>
</dbReference>
<sequence length="203" mass="22400">MNLMFYFLLSLTTVLAVTASPGHPVLDIKGNIIFSGSYYVLPRMVGAGGGGLTLAPRVGHQCPLYVGMETHGNKGIPVRFSNWESRVGFVPEAENLNIEMDIKATTCVQSTYWYISASDSHFRTSLIAAGPKPNYFQIRKASEDLNSYKIVCCSEDDDEDCMDVGVFMDASGNWRLGLNSKPFHVVFIRASEDETLSKIKSII</sequence>
<dbReference type="Pfam" id="PF00197">
    <property type="entry name" value="Kunitz_legume"/>
    <property type="match status" value="1"/>
</dbReference>
<name>A0ABC8JN01_ERUVS</name>
<organism evidence="2 3">
    <name type="scientific">Eruca vesicaria subsp. sativa</name>
    <name type="common">Garden rocket</name>
    <name type="synonym">Eruca sativa</name>
    <dbReference type="NCBI Taxonomy" id="29727"/>
    <lineage>
        <taxon>Eukaryota</taxon>
        <taxon>Viridiplantae</taxon>
        <taxon>Streptophyta</taxon>
        <taxon>Embryophyta</taxon>
        <taxon>Tracheophyta</taxon>
        <taxon>Spermatophyta</taxon>
        <taxon>Magnoliopsida</taxon>
        <taxon>eudicotyledons</taxon>
        <taxon>Gunneridae</taxon>
        <taxon>Pentapetalae</taxon>
        <taxon>rosids</taxon>
        <taxon>malvids</taxon>
        <taxon>Brassicales</taxon>
        <taxon>Brassicaceae</taxon>
        <taxon>Brassiceae</taxon>
        <taxon>Eruca</taxon>
    </lineage>
</organism>
<dbReference type="AlphaFoldDB" id="A0ABC8JN01"/>
<dbReference type="EMBL" id="CAKOAT010126265">
    <property type="protein sequence ID" value="CAH8334658.1"/>
    <property type="molecule type" value="Genomic_DNA"/>
</dbReference>
<feature type="chain" id="PRO_5044855443" evidence="1">
    <location>
        <begin position="20"/>
        <end position="203"/>
    </location>
</feature>
<accession>A0ABC8JN01</accession>
<dbReference type="InterPro" id="IPR002160">
    <property type="entry name" value="Prot_inh_Kunz-lg"/>
</dbReference>
<dbReference type="Gene3D" id="2.80.10.50">
    <property type="match status" value="1"/>
</dbReference>